<dbReference type="InterPro" id="IPR046373">
    <property type="entry name" value="Acyl-CoA_Oxase/DH_mid-dom_sf"/>
</dbReference>
<sequence length="558" mass="62825">MHITTALASSPLWQIRPEALSFDQRIKLSYERCKSVVQAYDLTADDITNVSQKYWDFHTDPILLMDFSVGTLLTIHYNLCAGTLAMFSSERPEIAAILDKLLKFELSGQYCLTEVGHGLDAFHLETTATLLQNGNFVLNTPVKHAAKYMPPTSPCGIPVVSIVFARLIIEEVDKGIKPFIVNLSDGYNMTTNVTSKIITPRGGSRPVKHALTYFHDLHLPPWALLGTKDKESDQRKSFFQNIYRVISGTLSMGAFGLSTMRIASYIAGCYSLRRQVIDASTQMPRPVISFSTQYIPILTGIAQTFVMEAFSKKAREYFVLAKPDIYQQHFIAAIYKVTVLKFAQRLPVVLGNRCGAQGLSEVNQLSVMHADIRGASIAEGDILTISIRFSMELLLGRITSPSSLNSDSLLFRHEASMIKELRAKLRQFGNHRHPQVERYILPLCQQLIETIGYRMAYDSAISEKVDSNIVELYVATIIKLDPAWFSENAGLSRTKQWEIESNRAETILPDLERLLHKLNIKDYVTAPIVSDHMWDMFVDSLQNVGSVEPMLHRPRSNL</sequence>
<dbReference type="EMBL" id="ML179934">
    <property type="protein sequence ID" value="THU80154.1"/>
    <property type="molecule type" value="Genomic_DNA"/>
</dbReference>
<reference evidence="2 4" key="1">
    <citation type="journal article" date="2019" name="Nat. Ecol. Evol.">
        <title>Megaphylogeny resolves global patterns of mushroom evolution.</title>
        <authorList>
            <person name="Varga T."/>
            <person name="Krizsan K."/>
            <person name="Foldi C."/>
            <person name="Dima B."/>
            <person name="Sanchez-Garcia M."/>
            <person name="Sanchez-Ramirez S."/>
            <person name="Szollosi G.J."/>
            <person name="Szarkandi J.G."/>
            <person name="Papp V."/>
            <person name="Albert L."/>
            <person name="Andreopoulos W."/>
            <person name="Angelini C."/>
            <person name="Antonin V."/>
            <person name="Barry K.W."/>
            <person name="Bougher N.L."/>
            <person name="Buchanan P."/>
            <person name="Buyck B."/>
            <person name="Bense V."/>
            <person name="Catcheside P."/>
            <person name="Chovatia M."/>
            <person name="Cooper J."/>
            <person name="Damon W."/>
            <person name="Desjardin D."/>
            <person name="Finy P."/>
            <person name="Geml J."/>
            <person name="Haridas S."/>
            <person name="Hughes K."/>
            <person name="Justo A."/>
            <person name="Karasinski D."/>
            <person name="Kautmanova I."/>
            <person name="Kiss B."/>
            <person name="Kocsube S."/>
            <person name="Kotiranta H."/>
            <person name="LaButti K.M."/>
            <person name="Lechner B.E."/>
            <person name="Liimatainen K."/>
            <person name="Lipzen A."/>
            <person name="Lukacs Z."/>
            <person name="Mihaltcheva S."/>
            <person name="Morgado L.N."/>
            <person name="Niskanen T."/>
            <person name="Noordeloos M.E."/>
            <person name="Ohm R.A."/>
            <person name="Ortiz-Santana B."/>
            <person name="Ovrebo C."/>
            <person name="Racz N."/>
            <person name="Riley R."/>
            <person name="Savchenko A."/>
            <person name="Shiryaev A."/>
            <person name="Soop K."/>
            <person name="Spirin V."/>
            <person name="Szebenyi C."/>
            <person name="Tomsovsky M."/>
            <person name="Tulloss R.E."/>
            <person name="Uehling J."/>
            <person name="Grigoriev I.V."/>
            <person name="Vagvolgyi C."/>
            <person name="Papp T."/>
            <person name="Martin F.M."/>
            <person name="Miettinen O."/>
            <person name="Hibbett D.S."/>
            <person name="Nagy L.G."/>
        </authorList>
    </citation>
    <scope>NUCLEOTIDE SEQUENCE [LARGE SCALE GENOMIC DNA]</scope>
    <source>
        <strain evidence="2 4">CBS 962.96</strain>
    </source>
</reference>
<dbReference type="PANTHER" id="PTHR10909">
    <property type="entry name" value="ELECTRON TRANSPORT OXIDOREDUCTASE"/>
    <property type="match status" value="1"/>
</dbReference>
<dbReference type="SUPFAM" id="SSF56645">
    <property type="entry name" value="Acyl-CoA dehydrogenase NM domain-like"/>
    <property type="match status" value="1"/>
</dbReference>
<dbReference type="Gene3D" id="2.40.110.10">
    <property type="entry name" value="Butyryl-CoA Dehydrogenase, subunit A, domain 2"/>
    <property type="match status" value="1"/>
</dbReference>
<dbReference type="PANTHER" id="PTHR10909:SF382">
    <property type="entry name" value="ACYL-COENZYME A OXIDASE"/>
    <property type="match status" value="1"/>
</dbReference>
<name>A0A4S8KW16_DENBC</name>
<dbReference type="Pfam" id="PF22924">
    <property type="entry name" value="ACOX_C_alpha1"/>
    <property type="match status" value="1"/>
</dbReference>
<feature type="domain" description="Acyl-CoA oxidase C-alpha1" evidence="1">
    <location>
        <begin position="259"/>
        <end position="385"/>
    </location>
</feature>
<keyword evidence="4" id="KW-1185">Reference proteome</keyword>
<dbReference type="GO" id="GO:0033540">
    <property type="term" value="P:fatty acid beta-oxidation using acyl-CoA oxidase"/>
    <property type="evidence" value="ECO:0007669"/>
    <property type="project" value="TreeGrafter"/>
</dbReference>
<organism evidence="2 4">
    <name type="scientific">Dendrothele bispora (strain CBS 962.96)</name>
    <dbReference type="NCBI Taxonomy" id="1314807"/>
    <lineage>
        <taxon>Eukaryota</taxon>
        <taxon>Fungi</taxon>
        <taxon>Dikarya</taxon>
        <taxon>Basidiomycota</taxon>
        <taxon>Agaricomycotina</taxon>
        <taxon>Agaricomycetes</taxon>
        <taxon>Agaricomycetidae</taxon>
        <taxon>Agaricales</taxon>
        <taxon>Agaricales incertae sedis</taxon>
        <taxon>Dendrothele</taxon>
    </lineage>
</organism>
<evidence type="ECO:0000313" key="3">
    <source>
        <dbReference type="EMBL" id="THU81638.1"/>
    </source>
</evidence>
<evidence type="ECO:0000313" key="2">
    <source>
        <dbReference type="EMBL" id="THU80154.1"/>
    </source>
</evidence>
<accession>A0A4S8KW16</accession>
<dbReference type="SUPFAM" id="SSF47203">
    <property type="entry name" value="Acyl-CoA dehydrogenase C-terminal domain-like"/>
    <property type="match status" value="1"/>
</dbReference>
<evidence type="ECO:0000259" key="1">
    <source>
        <dbReference type="Pfam" id="PF22924"/>
    </source>
</evidence>
<dbReference type="EMBL" id="ML179790">
    <property type="protein sequence ID" value="THU81638.1"/>
    <property type="molecule type" value="Genomic_DNA"/>
</dbReference>
<evidence type="ECO:0000313" key="4">
    <source>
        <dbReference type="Proteomes" id="UP000297245"/>
    </source>
</evidence>
<gene>
    <name evidence="3" type="ORF">K435DRAFT_935863</name>
    <name evidence="2" type="ORF">K435DRAFT_941069</name>
</gene>
<dbReference type="GO" id="GO:0005777">
    <property type="term" value="C:peroxisome"/>
    <property type="evidence" value="ECO:0007669"/>
    <property type="project" value="InterPro"/>
</dbReference>
<dbReference type="Gene3D" id="1.20.140.10">
    <property type="entry name" value="Butyryl-CoA Dehydrogenase, subunit A, domain 3"/>
    <property type="match status" value="1"/>
</dbReference>
<dbReference type="InterPro" id="IPR036250">
    <property type="entry name" value="AcylCo_DH-like_C"/>
</dbReference>
<dbReference type="GO" id="GO:0055088">
    <property type="term" value="P:lipid homeostasis"/>
    <property type="evidence" value="ECO:0007669"/>
    <property type="project" value="TreeGrafter"/>
</dbReference>
<protein>
    <submittedName>
        <fullName evidence="2">Acyl-CoA dehydrogenase NM domain-like protein</fullName>
    </submittedName>
</protein>
<dbReference type="GO" id="GO:0003997">
    <property type="term" value="F:acyl-CoA oxidase activity"/>
    <property type="evidence" value="ECO:0007669"/>
    <property type="project" value="InterPro"/>
</dbReference>
<dbReference type="InterPro" id="IPR055060">
    <property type="entry name" value="ACOX_C_alpha1"/>
</dbReference>
<dbReference type="InterPro" id="IPR009100">
    <property type="entry name" value="AcylCoA_DH/oxidase_NM_dom_sf"/>
</dbReference>
<dbReference type="GO" id="GO:0005504">
    <property type="term" value="F:fatty acid binding"/>
    <property type="evidence" value="ECO:0007669"/>
    <property type="project" value="TreeGrafter"/>
</dbReference>
<dbReference type="GO" id="GO:0071949">
    <property type="term" value="F:FAD binding"/>
    <property type="evidence" value="ECO:0007669"/>
    <property type="project" value="InterPro"/>
</dbReference>
<dbReference type="Proteomes" id="UP000297245">
    <property type="component" value="Unassembled WGS sequence"/>
</dbReference>
<dbReference type="OrthoDB" id="538336at2759"/>
<dbReference type="AlphaFoldDB" id="A0A4S8KW16"/>
<dbReference type="InterPro" id="IPR012258">
    <property type="entry name" value="Acyl-CoA_oxidase"/>
</dbReference>
<proteinExistence type="predicted"/>